<dbReference type="InterPro" id="IPR013103">
    <property type="entry name" value="RVT_2"/>
</dbReference>
<gene>
    <name evidence="4" type="ORF">Tci_066230</name>
</gene>
<dbReference type="PANTHER" id="PTHR45633">
    <property type="entry name" value="60 KDA HEAT SHOCK PROTEIN, MITOCHONDRIAL"/>
    <property type="match status" value="1"/>
</dbReference>
<sequence>MLKKEWRFTKDFSCDALATLVVNKLRGIFNVVSIKALGLGERNKILLQDIAIMTVARLDAVRLFVSFAAHKSFPIYHMDVKTAFLNGSLKEEVYVAQPDGFVDPDHPEKVYRLKKALYGLKQAPRAWYDKLLNFLMSKDFAKDSRFELTDFLDVDHARCLDTCKITYGGIQFLGEKIVSWMSKKSDCTVMSSAEAEYVALSASYAKVM</sequence>
<dbReference type="GO" id="GO:0140662">
    <property type="term" value="F:ATP-dependent protein folding chaperone"/>
    <property type="evidence" value="ECO:0007669"/>
    <property type="project" value="InterPro"/>
</dbReference>
<name>A0A6L2PBF5_TANCI</name>
<reference evidence="4" key="1">
    <citation type="journal article" date="2019" name="Sci. Rep.">
        <title>Draft genome of Tanacetum cinerariifolium, the natural source of mosquito coil.</title>
        <authorList>
            <person name="Yamashiro T."/>
            <person name="Shiraishi A."/>
            <person name="Satake H."/>
            <person name="Nakayama K."/>
        </authorList>
    </citation>
    <scope>NUCLEOTIDE SEQUENCE</scope>
</reference>
<dbReference type="InterPro" id="IPR043502">
    <property type="entry name" value="DNA/RNA_pol_sf"/>
</dbReference>
<accession>A0A6L2PBF5</accession>
<proteinExistence type="inferred from homology"/>
<dbReference type="AlphaFoldDB" id="A0A6L2PBF5"/>
<dbReference type="GO" id="GO:0042026">
    <property type="term" value="P:protein refolding"/>
    <property type="evidence" value="ECO:0007669"/>
    <property type="project" value="InterPro"/>
</dbReference>
<dbReference type="SUPFAM" id="SSF52029">
    <property type="entry name" value="GroEL apical domain-like"/>
    <property type="match status" value="1"/>
</dbReference>
<dbReference type="InterPro" id="IPR027409">
    <property type="entry name" value="GroEL-like_apical_dom_sf"/>
</dbReference>
<comment type="caution">
    <text evidence="4">The sequence shown here is derived from an EMBL/GenBank/DDBJ whole genome shotgun (WGS) entry which is preliminary data.</text>
</comment>
<evidence type="ECO:0000256" key="2">
    <source>
        <dbReference type="ARBA" id="ARBA00023186"/>
    </source>
</evidence>
<dbReference type="SUPFAM" id="SSF56672">
    <property type="entry name" value="DNA/RNA polymerases"/>
    <property type="match status" value="1"/>
</dbReference>
<dbReference type="Gene3D" id="3.50.7.10">
    <property type="entry name" value="GroEL"/>
    <property type="match status" value="1"/>
</dbReference>
<comment type="similarity">
    <text evidence="1">Belongs to the chaperonin (HSP60) family.</text>
</comment>
<dbReference type="EMBL" id="BKCJ010011031">
    <property type="protein sequence ID" value="GEU94252.1"/>
    <property type="molecule type" value="Genomic_DNA"/>
</dbReference>
<organism evidence="4">
    <name type="scientific">Tanacetum cinerariifolium</name>
    <name type="common">Dalmatian daisy</name>
    <name type="synonym">Chrysanthemum cinerariifolium</name>
    <dbReference type="NCBI Taxonomy" id="118510"/>
    <lineage>
        <taxon>Eukaryota</taxon>
        <taxon>Viridiplantae</taxon>
        <taxon>Streptophyta</taxon>
        <taxon>Embryophyta</taxon>
        <taxon>Tracheophyta</taxon>
        <taxon>Spermatophyta</taxon>
        <taxon>Magnoliopsida</taxon>
        <taxon>eudicotyledons</taxon>
        <taxon>Gunneridae</taxon>
        <taxon>Pentapetalae</taxon>
        <taxon>asterids</taxon>
        <taxon>campanulids</taxon>
        <taxon>Asterales</taxon>
        <taxon>Asteraceae</taxon>
        <taxon>Asteroideae</taxon>
        <taxon>Anthemideae</taxon>
        <taxon>Anthemidinae</taxon>
        <taxon>Tanacetum</taxon>
    </lineage>
</organism>
<keyword evidence="2" id="KW-0143">Chaperone</keyword>
<feature type="domain" description="Reverse transcriptase Ty1/copia-type" evidence="3">
    <location>
        <begin position="53"/>
        <end position="144"/>
    </location>
</feature>
<dbReference type="Pfam" id="PF07727">
    <property type="entry name" value="RVT_2"/>
    <property type="match status" value="1"/>
</dbReference>
<evidence type="ECO:0000256" key="1">
    <source>
        <dbReference type="ARBA" id="ARBA00006607"/>
    </source>
</evidence>
<evidence type="ECO:0000313" key="4">
    <source>
        <dbReference type="EMBL" id="GEU94252.1"/>
    </source>
</evidence>
<dbReference type="InterPro" id="IPR001844">
    <property type="entry name" value="Cpn60/GroEL"/>
</dbReference>
<protein>
    <submittedName>
        <fullName evidence="4">Gag-Pol polyprotein</fullName>
    </submittedName>
</protein>
<evidence type="ECO:0000259" key="3">
    <source>
        <dbReference type="Pfam" id="PF07727"/>
    </source>
</evidence>